<sequence>MASHHLLLLRPWPPGPSLRLRAHSTATPIIFPTPSLSHILRQRRRKPASLMAKRKTEQEAGIRIPEERKDSREGAKEEKVASLIELTGKVTRALPGPRIGQTPFPWILAVPLAYIGFSLITVLVKAVWQFSPPKESSKKLTRVMANASFEEAIDGLKKLLSGKEELGPIAAMKIAQLTNELQASSVPYPVERMKTGFEYFKKEKYEKETQLFQELAKRQRPKFMVFACSDSRVCPSHILNFQPGEAFMVRNIANMVPPYDQTKYAGAGAAIEYAVLHLKVENIVVIGHSCCGGIARLMSPGTTSTDFIDEWVKICLPARQKVRKEHDSSPLQDPCSKCEKEAVNVSLGNLLTYPFVKKAVENKTLALHGGYYDFLNGSFETWDVDFGFTPAFKV</sequence>
<evidence type="ECO:0000256" key="3">
    <source>
        <dbReference type="ARBA" id="ARBA00012925"/>
    </source>
</evidence>
<feature type="binding site" evidence="7">
    <location>
        <position position="228"/>
    </location>
    <ligand>
        <name>Zn(2+)</name>
        <dbReference type="ChEBI" id="CHEBI:29105"/>
    </ligand>
</feature>
<comment type="catalytic activity">
    <reaction evidence="6">
        <text>hydrogencarbonate + H(+) = CO2 + H2O</text>
        <dbReference type="Rhea" id="RHEA:10748"/>
        <dbReference type="ChEBI" id="CHEBI:15377"/>
        <dbReference type="ChEBI" id="CHEBI:15378"/>
        <dbReference type="ChEBI" id="CHEBI:16526"/>
        <dbReference type="ChEBI" id="CHEBI:17544"/>
        <dbReference type="EC" id="4.2.1.1"/>
    </reaction>
</comment>
<dbReference type="OrthoDB" id="10248475at2759"/>
<evidence type="ECO:0000313" key="9">
    <source>
        <dbReference type="Proteomes" id="UP000283530"/>
    </source>
</evidence>
<evidence type="ECO:0000256" key="7">
    <source>
        <dbReference type="PIRSR" id="PIRSR601765-1"/>
    </source>
</evidence>
<dbReference type="InterPro" id="IPR015892">
    <property type="entry name" value="Carbonic_anhydrase_CS"/>
</dbReference>
<dbReference type="SMART" id="SM00947">
    <property type="entry name" value="Pro_CA"/>
    <property type="match status" value="1"/>
</dbReference>
<dbReference type="InterPro" id="IPR036874">
    <property type="entry name" value="Carbonic_anhydrase_sf"/>
</dbReference>
<comment type="similarity">
    <text evidence="2">Belongs to the beta-class carbonic anhydrase family.</text>
</comment>
<reference evidence="8 9" key="1">
    <citation type="journal article" date="2019" name="Nat. Plants">
        <title>Stout camphor tree genome fills gaps in understanding of flowering plant genome evolution.</title>
        <authorList>
            <person name="Chaw S.M."/>
            <person name="Liu Y.C."/>
            <person name="Wu Y.W."/>
            <person name="Wang H.Y."/>
            <person name="Lin C.I."/>
            <person name="Wu C.S."/>
            <person name="Ke H.M."/>
            <person name="Chang L.Y."/>
            <person name="Hsu C.Y."/>
            <person name="Yang H.T."/>
            <person name="Sudianto E."/>
            <person name="Hsu M.H."/>
            <person name="Wu K.P."/>
            <person name="Wang L.N."/>
            <person name="Leebens-Mack J.H."/>
            <person name="Tsai I.J."/>
        </authorList>
    </citation>
    <scope>NUCLEOTIDE SEQUENCE [LARGE SCALE GENOMIC DNA]</scope>
    <source>
        <strain evidence="9">cv. Chaw 1501</strain>
        <tissue evidence="8">Young leaves</tissue>
    </source>
</reference>
<comment type="cofactor">
    <cofactor evidence="7">
        <name>Zn(2+)</name>
        <dbReference type="ChEBI" id="CHEBI:29105"/>
    </cofactor>
    <text evidence="7">Binds 1 zinc ion per subunit.</text>
</comment>
<dbReference type="STRING" id="337451.A0A3S3N1E0"/>
<dbReference type="EC" id="4.2.1.1" evidence="3"/>
<organism evidence="8 9">
    <name type="scientific">Cinnamomum micranthum f. kanehirae</name>
    <dbReference type="NCBI Taxonomy" id="337451"/>
    <lineage>
        <taxon>Eukaryota</taxon>
        <taxon>Viridiplantae</taxon>
        <taxon>Streptophyta</taxon>
        <taxon>Embryophyta</taxon>
        <taxon>Tracheophyta</taxon>
        <taxon>Spermatophyta</taxon>
        <taxon>Magnoliopsida</taxon>
        <taxon>Magnoliidae</taxon>
        <taxon>Laurales</taxon>
        <taxon>Lauraceae</taxon>
        <taxon>Cinnamomum</taxon>
    </lineage>
</organism>
<evidence type="ECO:0000313" key="8">
    <source>
        <dbReference type="EMBL" id="RWR93978.1"/>
    </source>
</evidence>
<dbReference type="PROSITE" id="PS00704">
    <property type="entry name" value="PROK_CO2_ANHYDRASE_1"/>
    <property type="match status" value="1"/>
</dbReference>
<dbReference type="InterPro" id="IPR045066">
    <property type="entry name" value="Beta_CA_cladeB"/>
</dbReference>
<dbReference type="Gene3D" id="3.40.1050.10">
    <property type="entry name" value="Carbonic anhydrase"/>
    <property type="match status" value="1"/>
</dbReference>
<dbReference type="Proteomes" id="UP000283530">
    <property type="component" value="Unassembled WGS sequence"/>
</dbReference>
<dbReference type="PANTHER" id="PTHR11002">
    <property type="entry name" value="CARBONIC ANHYDRASE"/>
    <property type="match status" value="1"/>
</dbReference>
<accession>A0A3S3N1E0</accession>
<dbReference type="PANTHER" id="PTHR11002:SF56">
    <property type="entry name" value="BETA CARBONIC ANHYDRASE 2, CHLOROPLASTIC"/>
    <property type="match status" value="1"/>
</dbReference>
<keyword evidence="7" id="KW-0479">Metal-binding</keyword>
<name>A0A3S3N1E0_9MAGN</name>
<protein>
    <recommendedName>
        <fullName evidence="3">carbonic anhydrase</fullName>
        <ecNumber evidence="3">4.2.1.1</ecNumber>
    </recommendedName>
</protein>
<dbReference type="EMBL" id="QPKB01000010">
    <property type="protein sequence ID" value="RWR93978.1"/>
    <property type="molecule type" value="Genomic_DNA"/>
</dbReference>
<evidence type="ECO:0000256" key="2">
    <source>
        <dbReference type="ARBA" id="ARBA00006217"/>
    </source>
</evidence>
<keyword evidence="9" id="KW-1185">Reference proteome</keyword>
<comment type="caution">
    <text evidence="8">The sequence shown here is derived from an EMBL/GenBank/DDBJ whole genome shotgun (WGS) entry which is preliminary data.</text>
</comment>
<dbReference type="FunFam" id="3.40.1050.10:FF:000003">
    <property type="entry name" value="Carbonic anhydrase"/>
    <property type="match status" value="1"/>
</dbReference>
<evidence type="ECO:0000256" key="6">
    <source>
        <dbReference type="ARBA" id="ARBA00048348"/>
    </source>
</evidence>
<feature type="binding site" evidence="7">
    <location>
        <position position="230"/>
    </location>
    <ligand>
        <name>Zn(2+)</name>
        <dbReference type="ChEBI" id="CHEBI:29105"/>
    </ligand>
</feature>
<dbReference type="PROSITE" id="PS00705">
    <property type="entry name" value="PROK_CO2_ANHYDRASE_2"/>
    <property type="match status" value="1"/>
</dbReference>
<dbReference type="GO" id="GO:0015976">
    <property type="term" value="P:carbon utilization"/>
    <property type="evidence" value="ECO:0007669"/>
    <property type="project" value="InterPro"/>
</dbReference>
<dbReference type="GO" id="GO:0004089">
    <property type="term" value="F:carbonate dehydratase activity"/>
    <property type="evidence" value="ECO:0007669"/>
    <property type="project" value="UniProtKB-EC"/>
</dbReference>
<comment type="function">
    <text evidence="1">Reversible hydration of carbon dioxide.</text>
</comment>
<feature type="binding site" evidence="7">
    <location>
        <position position="291"/>
    </location>
    <ligand>
        <name>Zn(2+)</name>
        <dbReference type="ChEBI" id="CHEBI:29105"/>
    </ligand>
</feature>
<dbReference type="InterPro" id="IPR001765">
    <property type="entry name" value="Carbonic_anhydrase"/>
</dbReference>
<keyword evidence="5" id="KW-0456">Lyase</keyword>
<evidence type="ECO:0000256" key="4">
    <source>
        <dbReference type="ARBA" id="ARBA00022833"/>
    </source>
</evidence>
<dbReference type="AlphaFoldDB" id="A0A3S3N1E0"/>
<dbReference type="Pfam" id="PF00484">
    <property type="entry name" value="Pro_CA"/>
    <property type="match status" value="1"/>
</dbReference>
<feature type="binding site" evidence="7">
    <location>
        <position position="288"/>
    </location>
    <ligand>
        <name>Zn(2+)</name>
        <dbReference type="ChEBI" id="CHEBI:29105"/>
    </ligand>
</feature>
<evidence type="ECO:0000256" key="1">
    <source>
        <dbReference type="ARBA" id="ARBA00002904"/>
    </source>
</evidence>
<dbReference type="SUPFAM" id="SSF53056">
    <property type="entry name" value="beta-carbonic anhydrase, cab"/>
    <property type="match status" value="1"/>
</dbReference>
<keyword evidence="4 7" id="KW-0862">Zinc</keyword>
<dbReference type="GO" id="GO:0008270">
    <property type="term" value="F:zinc ion binding"/>
    <property type="evidence" value="ECO:0007669"/>
    <property type="project" value="InterPro"/>
</dbReference>
<proteinExistence type="inferred from homology"/>
<evidence type="ECO:0000256" key="5">
    <source>
        <dbReference type="ARBA" id="ARBA00023239"/>
    </source>
</evidence>
<gene>
    <name evidence="8" type="ORF">CKAN_02325600</name>
</gene>
<dbReference type="CDD" id="cd00884">
    <property type="entry name" value="beta_CA_cladeB"/>
    <property type="match status" value="1"/>
</dbReference>